<evidence type="ECO:0000313" key="1">
    <source>
        <dbReference type="EMBL" id="KHK93582.1"/>
    </source>
</evidence>
<dbReference type="STRING" id="1348853.LK12_04910"/>
<organism evidence="1 2">
    <name type="scientific">Novosphingobium malaysiense</name>
    <dbReference type="NCBI Taxonomy" id="1348853"/>
    <lineage>
        <taxon>Bacteria</taxon>
        <taxon>Pseudomonadati</taxon>
        <taxon>Pseudomonadota</taxon>
        <taxon>Alphaproteobacteria</taxon>
        <taxon>Sphingomonadales</taxon>
        <taxon>Sphingomonadaceae</taxon>
        <taxon>Novosphingobium</taxon>
    </lineage>
</organism>
<dbReference type="EMBL" id="JTDI01000001">
    <property type="protein sequence ID" value="KHK93582.1"/>
    <property type="molecule type" value="Genomic_DNA"/>
</dbReference>
<keyword evidence="2" id="KW-1185">Reference proteome</keyword>
<gene>
    <name evidence="1" type="ORF">LK12_04910</name>
</gene>
<dbReference type="Proteomes" id="UP000031057">
    <property type="component" value="Unassembled WGS sequence"/>
</dbReference>
<name>A0A0B1ZWP7_9SPHN</name>
<proteinExistence type="predicted"/>
<sequence>MWPAVITALVGVEGTPRLDRLGAFDLRFRVIRVTENFQIVRIVEIALQHSSQQPDMSGDMLHLGQPIKFICYIRETAETGRLRDYSDFNRICNPAAADWCCHTRMGRCVLVLFANAQGCRPPK</sequence>
<dbReference type="AlphaFoldDB" id="A0A0B1ZWP7"/>
<protein>
    <submittedName>
        <fullName evidence="1">Uncharacterized protein</fullName>
    </submittedName>
</protein>
<comment type="caution">
    <text evidence="1">The sequence shown here is derived from an EMBL/GenBank/DDBJ whole genome shotgun (WGS) entry which is preliminary data.</text>
</comment>
<evidence type="ECO:0000313" key="2">
    <source>
        <dbReference type="Proteomes" id="UP000031057"/>
    </source>
</evidence>
<accession>A0A0B1ZWP7</accession>
<reference evidence="1 2" key="1">
    <citation type="submission" date="2014-10" db="EMBL/GenBank/DDBJ databases">
        <title>Genome sequence of Novosphingobium malaysiense MUSC 273(T).</title>
        <authorList>
            <person name="Lee L.-H."/>
        </authorList>
    </citation>
    <scope>NUCLEOTIDE SEQUENCE [LARGE SCALE GENOMIC DNA]</scope>
    <source>
        <strain evidence="1 2">MUSC 273</strain>
    </source>
</reference>